<sequence length="359" mass="41751">MGDDGDEWNAATFEGAIEAAKKEFLSDCSDTCSGTNDDVTVRLNYKDLVEVLSKGKGSDLSQEERRLVSFQVRSHNVQVKRWQVHRERQAHRSQTARGNFLVITSYTNDDYYKPLGDYCAQQNRLYCERHNYHFQATVLPKDEMLQEIAPRDFGSYHKIKLLRGALQNNDLYLQQHNIEYLVWMDADACVIEPQQTLQDIVQQANNTDLIIAEDQTPSCLINCGVMIFRVCAWSTQLLQAVWEEPKFHQKRHYEQSALQKVLAQQGEGLELHQPNFHTYTSHNNNNNNNNYQWKHFPHVCVLPRSQLNTRIMDHDDNNNADTNESAKFIFHPAGLPHKLEKIQYMVQQRQQQQQQQDAS</sequence>
<dbReference type="GO" id="GO:0016757">
    <property type="term" value="F:glycosyltransferase activity"/>
    <property type="evidence" value="ECO:0007669"/>
    <property type="project" value="UniProtKB-KW"/>
</dbReference>
<dbReference type="Pfam" id="PF05637">
    <property type="entry name" value="Glyco_transf_34"/>
    <property type="match status" value="1"/>
</dbReference>
<evidence type="ECO:0000256" key="3">
    <source>
        <dbReference type="ARBA" id="ARBA00022679"/>
    </source>
</evidence>
<keyword evidence="2" id="KW-0328">Glycosyltransferase</keyword>
<dbReference type="EMBL" id="CAICTM010000092">
    <property type="protein sequence ID" value="CAB9500857.1"/>
    <property type="molecule type" value="Genomic_DNA"/>
</dbReference>
<dbReference type="PANTHER" id="PTHR31306:SF4">
    <property type="entry name" value="ALPHA-1,2-GALACTOSYLTRANSFERASE"/>
    <property type="match status" value="1"/>
</dbReference>
<evidence type="ECO:0000313" key="5">
    <source>
        <dbReference type="Proteomes" id="UP001153069"/>
    </source>
</evidence>
<accession>A0A9N8DDM5</accession>
<comment type="similarity">
    <text evidence="1">Belongs to the glycosyltransferase 34 family.</text>
</comment>
<name>A0A9N8DDM5_9STRA</name>
<dbReference type="GO" id="GO:0000139">
    <property type="term" value="C:Golgi membrane"/>
    <property type="evidence" value="ECO:0007669"/>
    <property type="project" value="TreeGrafter"/>
</dbReference>
<dbReference type="SUPFAM" id="SSF53448">
    <property type="entry name" value="Nucleotide-diphospho-sugar transferases"/>
    <property type="match status" value="1"/>
</dbReference>
<keyword evidence="5" id="KW-1185">Reference proteome</keyword>
<evidence type="ECO:0000256" key="2">
    <source>
        <dbReference type="ARBA" id="ARBA00022676"/>
    </source>
</evidence>
<dbReference type="InterPro" id="IPR029044">
    <property type="entry name" value="Nucleotide-diphossugar_trans"/>
</dbReference>
<gene>
    <name evidence="4" type="ORF">SEMRO_93_G048690.1</name>
</gene>
<organism evidence="4 5">
    <name type="scientific">Seminavis robusta</name>
    <dbReference type="NCBI Taxonomy" id="568900"/>
    <lineage>
        <taxon>Eukaryota</taxon>
        <taxon>Sar</taxon>
        <taxon>Stramenopiles</taxon>
        <taxon>Ochrophyta</taxon>
        <taxon>Bacillariophyta</taxon>
        <taxon>Bacillariophyceae</taxon>
        <taxon>Bacillariophycidae</taxon>
        <taxon>Naviculales</taxon>
        <taxon>Naviculaceae</taxon>
        <taxon>Seminavis</taxon>
    </lineage>
</organism>
<proteinExistence type="inferred from homology"/>
<dbReference type="OrthoDB" id="407658at2759"/>
<dbReference type="InterPro" id="IPR008630">
    <property type="entry name" value="Glyco_trans_34"/>
</dbReference>
<dbReference type="Gene3D" id="3.90.550.10">
    <property type="entry name" value="Spore Coat Polysaccharide Biosynthesis Protein SpsA, Chain A"/>
    <property type="match status" value="1"/>
</dbReference>
<evidence type="ECO:0000313" key="4">
    <source>
        <dbReference type="EMBL" id="CAB9500857.1"/>
    </source>
</evidence>
<keyword evidence="3" id="KW-0808">Transferase</keyword>
<dbReference type="AlphaFoldDB" id="A0A9N8DDM5"/>
<dbReference type="PANTHER" id="PTHR31306">
    <property type="entry name" value="ALPHA-1,6-MANNOSYLTRANSFERASE MNN11-RELATED"/>
    <property type="match status" value="1"/>
</dbReference>
<reference evidence="4" key="1">
    <citation type="submission" date="2020-06" db="EMBL/GenBank/DDBJ databases">
        <authorList>
            <consortium name="Plant Systems Biology data submission"/>
        </authorList>
    </citation>
    <scope>NUCLEOTIDE SEQUENCE</scope>
    <source>
        <strain evidence="4">D6</strain>
    </source>
</reference>
<protein>
    <submittedName>
        <fullName evidence="4">Uncharacterized protein</fullName>
    </submittedName>
</protein>
<evidence type="ECO:0000256" key="1">
    <source>
        <dbReference type="ARBA" id="ARBA00005664"/>
    </source>
</evidence>
<dbReference type="Proteomes" id="UP001153069">
    <property type="component" value="Unassembled WGS sequence"/>
</dbReference>
<comment type="caution">
    <text evidence="4">The sequence shown here is derived from an EMBL/GenBank/DDBJ whole genome shotgun (WGS) entry which is preliminary data.</text>
</comment>
<dbReference type="GO" id="GO:0006487">
    <property type="term" value="P:protein N-linked glycosylation"/>
    <property type="evidence" value="ECO:0007669"/>
    <property type="project" value="TreeGrafter"/>
</dbReference>